<feature type="transmembrane region" description="Helical" evidence="1">
    <location>
        <begin position="69"/>
        <end position="90"/>
    </location>
</feature>
<keyword evidence="1" id="KW-0472">Membrane</keyword>
<keyword evidence="1" id="KW-0812">Transmembrane</keyword>
<dbReference type="Gene3D" id="2.60.120.1440">
    <property type="match status" value="1"/>
</dbReference>
<reference evidence="4 5" key="1">
    <citation type="submission" date="2016-11" db="EMBL/GenBank/DDBJ databases">
        <authorList>
            <person name="Jaros S."/>
            <person name="Januszkiewicz K."/>
            <person name="Wedrychowicz H."/>
        </authorList>
    </citation>
    <scope>NUCLEOTIDE SEQUENCE [LARGE SCALE GENOMIC DNA]</scope>
    <source>
        <strain evidence="4 5">DSM 21425</strain>
    </source>
</reference>
<dbReference type="EMBL" id="FQYY01000001">
    <property type="protein sequence ID" value="SHI40572.1"/>
    <property type="molecule type" value="Genomic_DNA"/>
</dbReference>
<name>A0A1M6AVU7_9FLAO</name>
<dbReference type="PANTHER" id="PTHR30273:SF2">
    <property type="entry name" value="PROTEIN FECR"/>
    <property type="match status" value="1"/>
</dbReference>
<dbReference type="InterPro" id="IPR006860">
    <property type="entry name" value="FecR"/>
</dbReference>
<dbReference type="InterPro" id="IPR012373">
    <property type="entry name" value="Ferrdict_sens_TM"/>
</dbReference>
<dbReference type="PANTHER" id="PTHR30273">
    <property type="entry name" value="PERIPLASMIC SIGNAL SENSOR AND SIGMA FACTOR ACTIVATOR FECR-RELATED"/>
    <property type="match status" value="1"/>
</dbReference>
<gene>
    <name evidence="4" type="ORF">SAMN04488096_101470</name>
</gene>
<feature type="domain" description="Protein FecR C-terminal" evidence="3">
    <location>
        <begin position="229"/>
        <end position="297"/>
    </location>
</feature>
<organism evidence="4 5">
    <name type="scientific">Mesonia phycicola</name>
    <dbReference type="NCBI Taxonomy" id="579105"/>
    <lineage>
        <taxon>Bacteria</taxon>
        <taxon>Pseudomonadati</taxon>
        <taxon>Bacteroidota</taxon>
        <taxon>Flavobacteriia</taxon>
        <taxon>Flavobacteriales</taxon>
        <taxon>Flavobacteriaceae</taxon>
        <taxon>Mesonia</taxon>
    </lineage>
</organism>
<dbReference type="InterPro" id="IPR032508">
    <property type="entry name" value="FecR_C"/>
</dbReference>
<dbReference type="Pfam" id="PF04773">
    <property type="entry name" value="FecR"/>
    <property type="match status" value="1"/>
</dbReference>
<dbReference type="OrthoDB" id="1097347at2"/>
<dbReference type="AlphaFoldDB" id="A0A1M6AVU7"/>
<evidence type="ECO:0000313" key="4">
    <source>
        <dbReference type="EMBL" id="SHI40572.1"/>
    </source>
</evidence>
<accession>A0A1M6AVU7</accession>
<dbReference type="GO" id="GO:0016989">
    <property type="term" value="F:sigma factor antagonist activity"/>
    <property type="evidence" value="ECO:0007669"/>
    <property type="project" value="TreeGrafter"/>
</dbReference>
<proteinExistence type="predicted"/>
<dbReference type="Gene3D" id="3.55.50.30">
    <property type="match status" value="1"/>
</dbReference>
<dbReference type="Pfam" id="PF16344">
    <property type="entry name" value="FecR_C"/>
    <property type="match status" value="1"/>
</dbReference>
<keyword evidence="5" id="KW-1185">Reference proteome</keyword>
<sequence length="301" mass="34586">MNKEELIKKWLDNELSLTEREELEKLDGFKDYQKIIASVPYFKAPQFESEKIYKQIQEQKKQSSSSKKWIATISKIAAVLIIGFLSYTVFFKNTNNQEFNTQLATTEHIILPDNSSVELNADSYLSFNENSWQENRNVTLNGEAFFKVAKGQKFTVKTPNGQVSVKGTQFNVKQRDNLFIVTCYEGLVEVINAKDTLLVAAGNEYSYVQNSSTFKDINLQKPSWTVGKTSFSNIPLKEVLNELERQYNIKVNLKNLTFDTDQNYTGSFVHHHLEEALKAITIPFNLTYKIDDRSVTIIKSE</sequence>
<evidence type="ECO:0000256" key="1">
    <source>
        <dbReference type="SAM" id="Phobius"/>
    </source>
</evidence>
<dbReference type="PIRSF" id="PIRSF018266">
    <property type="entry name" value="FecR"/>
    <property type="match status" value="1"/>
</dbReference>
<evidence type="ECO:0000259" key="3">
    <source>
        <dbReference type="Pfam" id="PF16344"/>
    </source>
</evidence>
<dbReference type="RefSeq" id="WP_073147817.1">
    <property type="nucleotide sequence ID" value="NZ_FQYY01000001.1"/>
</dbReference>
<protein>
    <submittedName>
        <fullName evidence="4">FecR family protein</fullName>
    </submittedName>
</protein>
<keyword evidence="1" id="KW-1133">Transmembrane helix</keyword>
<evidence type="ECO:0000313" key="5">
    <source>
        <dbReference type="Proteomes" id="UP000184225"/>
    </source>
</evidence>
<feature type="domain" description="FecR protein" evidence="2">
    <location>
        <begin position="101"/>
        <end position="189"/>
    </location>
</feature>
<dbReference type="STRING" id="579105.SAMN04488096_101470"/>
<dbReference type="Proteomes" id="UP000184225">
    <property type="component" value="Unassembled WGS sequence"/>
</dbReference>
<evidence type="ECO:0000259" key="2">
    <source>
        <dbReference type="Pfam" id="PF04773"/>
    </source>
</evidence>